<evidence type="ECO:0000259" key="6">
    <source>
        <dbReference type="Pfam" id="PF00149"/>
    </source>
</evidence>
<sequence length="639" mass="74490">MRMNGLKLIGSLLIIIAILLIQWHHPYTYVCSSQTTNSKSISITSTQEQESPKFPYASSHHNSDASDSVRDYFVWITDVHYDPLYDDSIPARNFCRPHPRDNIDGGSFSTRTPRTTPSQQNILARNYPLSKHDLLIIEQIEKEFHEMRKMEEKEQSFRYLEEKRKKLEQLMREMSSRGGSSRGHYRQYQPSSLVSLQKTKFGKYGCDAPISLVQSTFQKIGQVIKEEHAKDPDFILMTGDYNAHHLKDAQQALLNIRDVTRMMQQEIGRSVSNIQKIPILPCIGNNDLFPDYYLPFIEDPDNGSIALKWYDQLWNEPVGWSQLFGLNETHQRETFLRGGYYKYELKKVSHGGQPSKMVILVLNSLLYSMNRWPEMRNGQMPADPSGQFQWLQNELLNVKKQHEQGLDISVFIATHIPAAQNSYDDKQLWEEEYLEKFLNLIQPFSMYIRSILYGHLHKDEFRVLVSKSRKNLRKGATHTSQQNSQINNDDIYGMIGLSVSTVFSNNPGFRVLYYNSQGTIQDYDQYFMDLYSSNQLNQALWKKEYSFSLAYPSVFENEQCVTPRTISNLLKTMKDPNFTQNEKDSNNNTMMTTLMKYLSYYTGMYIKDRYKYYCEFDQLDETSFLQCINNGTDSGSSLW</sequence>
<keyword evidence="8" id="KW-1185">Reference proteome</keyword>
<name>A0A6A5BIT2_NAEFO</name>
<dbReference type="EMBL" id="VFQX01000060">
    <property type="protein sequence ID" value="KAF0973625.1"/>
    <property type="molecule type" value="Genomic_DNA"/>
</dbReference>
<dbReference type="PANTHER" id="PTHR10340">
    <property type="entry name" value="SPHINGOMYELIN PHOSPHODIESTERASE"/>
    <property type="match status" value="1"/>
</dbReference>
<dbReference type="Gene3D" id="3.60.21.10">
    <property type="match status" value="1"/>
</dbReference>
<dbReference type="GO" id="GO:0008081">
    <property type="term" value="F:phosphoric diester hydrolase activity"/>
    <property type="evidence" value="ECO:0007669"/>
    <property type="project" value="TreeGrafter"/>
</dbReference>
<keyword evidence="5" id="KW-0732">Signal</keyword>
<evidence type="ECO:0000256" key="5">
    <source>
        <dbReference type="SAM" id="SignalP"/>
    </source>
</evidence>
<organism evidence="7 8">
    <name type="scientific">Naegleria fowleri</name>
    <name type="common">Brain eating amoeba</name>
    <dbReference type="NCBI Taxonomy" id="5763"/>
    <lineage>
        <taxon>Eukaryota</taxon>
        <taxon>Discoba</taxon>
        <taxon>Heterolobosea</taxon>
        <taxon>Tetramitia</taxon>
        <taxon>Eutetramitia</taxon>
        <taxon>Vahlkampfiidae</taxon>
        <taxon>Naegleria</taxon>
    </lineage>
</organism>
<keyword evidence="1" id="KW-0378">Hydrolase</keyword>
<evidence type="ECO:0000313" key="7">
    <source>
        <dbReference type="EMBL" id="KAF0973625.1"/>
    </source>
</evidence>
<dbReference type="OrthoDB" id="348678at2759"/>
<feature type="region of interest" description="Disordered" evidence="4">
    <location>
        <begin position="96"/>
        <end position="118"/>
    </location>
</feature>
<accession>A0A6A5BIT2</accession>
<dbReference type="InterPro" id="IPR004843">
    <property type="entry name" value="Calcineurin-like_PHP"/>
</dbReference>
<proteinExistence type="predicted"/>
<keyword evidence="3" id="KW-0175">Coiled coil</keyword>
<feature type="chain" id="PRO_5025362903" description="Calcineurin-like phosphoesterase domain-containing protein" evidence="5">
    <location>
        <begin position="29"/>
        <end position="639"/>
    </location>
</feature>
<dbReference type="GeneID" id="68115547"/>
<evidence type="ECO:0000256" key="4">
    <source>
        <dbReference type="SAM" id="MobiDB-lite"/>
    </source>
</evidence>
<dbReference type="GO" id="GO:0005615">
    <property type="term" value="C:extracellular space"/>
    <property type="evidence" value="ECO:0007669"/>
    <property type="project" value="TreeGrafter"/>
</dbReference>
<feature type="domain" description="Calcineurin-like phosphoesterase" evidence="6">
    <location>
        <begin position="217"/>
        <end position="458"/>
    </location>
</feature>
<comment type="caution">
    <text evidence="7">The sequence shown here is derived from an EMBL/GenBank/DDBJ whole genome shotgun (WGS) entry which is preliminary data.</text>
</comment>
<feature type="compositionally biased region" description="Low complexity" evidence="4">
    <location>
        <begin position="109"/>
        <end position="118"/>
    </location>
</feature>
<dbReference type="SUPFAM" id="SSF56300">
    <property type="entry name" value="Metallo-dependent phosphatases"/>
    <property type="match status" value="1"/>
</dbReference>
<dbReference type="InterPro" id="IPR029052">
    <property type="entry name" value="Metallo-depent_PP-like"/>
</dbReference>
<dbReference type="PANTHER" id="PTHR10340:SF57">
    <property type="entry name" value="METALLOPHOS DOMAIN-CONTAINING PROTEIN"/>
    <property type="match status" value="1"/>
</dbReference>
<dbReference type="AlphaFoldDB" id="A0A6A5BIT2"/>
<dbReference type="Pfam" id="PF00149">
    <property type="entry name" value="Metallophos"/>
    <property type="match status" value="1"/>
</dbReference>
<dbReference type="RefSeq" id="XP_044558338.1">
    <property type="nucleotide sequence ID" value="XM_044712171.1"/>
</dbReference>
<evidence type="ECO:0000256" key="1">
    <source>
        <dbReference type="ARBA" id="ARBA00022801"/>
    </source>
</evidence>
<evidence type="ECO:0000256" key="3">
    <source>
        <dbReference type="SAM" id="Coils"/>
    </source>
</evidence>
<dbReference type="OMA" id="DYNAHHL"/>
<feature type="coiled-coil region" evidence="3">
    <location>
        <begin position="150"/>
        <end position="177"/>
    </location>
</feature>
<feature type="signal peptide" evidence="5">
    <location>
        <begin position="1"/>
        <end position="28"/>
    </location>
</feature>
<reference evidence="7 8" key="1">
    <citation type="journal article" date="2019" name="Sci. Rep.">
        <title>Nanopore sequencing improves the draft genome of the human pathogenic amoeba Naegleria fowleri.</title>
        <authorList>
            <person name="Liechti N."/>
            <person name="Schurch N."/>
            <person name="Bruggmann R."/>
            <person name="Wittwer M."/>
        </authorList>
    </citation>
    <scope>NUCLEOTIDE SEQUENCE [LARGE SCALE GENOMIC DNA]</scope>
    <source>
        <strain evidence="7 8">ATCC 30894</strain>
    </source>
</reference>
<dbReference type="VEuPathDB" id="AmoebaDB:NF0002150"/>
<keyword evidence="2" id="KW-0325">Glycoprotein</keyword>
<dbReference type="VEuPathDB" id="AmoebaDB:NfTy_090480"/>
<protein>
    <recommendedName>
        <fullName evidence="6">Calcineurin-like phosphoesterase domain-containing protein</fullName>
    </recommendedName>
</protein>
<dbReference type="Proteomes" id="UP000444721">
    <property type="component" value="Unassembled WGS sequence"/>
</dbReference>
<evidence type="ECO:0000256" key="2">
    <source>
        <dbReference type="ARBA" id="ARBA00023180"/>
    </source>
</evidence>
<dbReference type="VEuPathDB" id="AmoebaDB:FDP41_008329"/>
<evidence type="ECO:0000313" key="8">
    <source>
        <dbReference type="Proteomes" id="UP000444721"/>
    </source>
</evidence>
<gene>
    <name evidence="7" type="ORF">FDP41_008329</name>
</gene>